<dbReference type="PANTHER" id="PTHR43616">
    <property type="entry name" value="GLYCEROL DEHYDROGENASE"/>
    <property type="match status" value="1"/>
</dbReference>
<proteinExistence type="inferred from homology"/>
<feature type="binding site" evidence="11">
    <location>
        <position position="127"/>
    </location>
    <ligand>
        <name>NAD(+)</name>
        <dbReference type="ChEBI" id="CHEBI:57540"/>
    </ligand>
</feature>
<reference evidence="13" key="1">
    <citation type="submission" date="2021-01" db="EMBL/GenBank/DDBJ databases">
        <title>Microvirga sp.</title>
        <authorList>
            <person name="Kim M.K."/>
        </authorList>
    </citation>
    <scope>NUCLEOTIDE SEQUENCE</scope>
    <source>
        <strain evidence="13">5420S-16</strain>
    </source>
</reference>
<dbReference type="SUPFAM" id="SSF56796">
    <property type="entry name" value="Dehydroquinate synthase-like"/>
    <property type="match status" value="1"/>
</dbReference>
<feature type="binding site" evidence="10">
    <location>
        <position position="123"/>
    </location>
    <ligand>
        <name>glycerol</name>
        <dbReference type="ChEBI" id="CHEBI:17754"/>
    </ligand>
</feature>
<name>A0A936ZHJ7_9HYPH</name>
<evidence type="ECO:0000256" key="10">
    <source>
        <dbReference type="PIRSR" id="PIRSR000112-2"/>
    </source>
</evidence>
<dbReference type="Proteomes" id="UP000605848">
    <property type="component" value="Unassembled WGS sequence"/>
</dbReference>
<dbReference type="Gene3D" id="3.40.50.1970">
    <property type="match status" value="1"/>
</dbReference>
<evidence type="ECO:0000259" key="12">
    <source>
        <dbReference type="Pfam" id="PF00465"/>
    </source>
</evidence>
<evidence type="ECO:0000256" key="9">
    <source>
        <dbReference type="PIRSR" id="PIRSR000112-1"/>
    </source>
</evidence>
<protein>
    <recommendedName>
        <fullName evidence="7">Glycerol dehydrogenase</fullName>
        <ecNumber evidence="6">1.1.1.6</ecNumber>
    </recommendedName>
</protein>
<dbReference type="InterPro" id="IPR018211">
    <property type="entry name" value="ADH_Fe_CS"/>
</dbReference>
<dbReference type="EMBL" id="JAEQMY010000032">
    <property type="protein sequence ID" value="MBL0406025.1"/>
    <property type="molecule type" value="Genomic_DNA"/>
</dbReference>
<evidence type="ECO:0000256" key="11">
    <source>
        <dbReference type="PIRSR" id="PIRSR000112-3"/>
    </source>
</evidence>
<keyword evidence="2 9" id="KW-0479">Metal-binding</keyword>
<comment type="similarity">
    <text evidence="1">Belongs to the iron-containing alcohol dehydrogenase family.</text>
</comment>
<evidence type="ECO:0000256" key="8">
    <source>
        <dbReference type="ARBA" id="ARBA00049006"/>
    </source>
</evidence>
<dbReference type="CDD" id="cd08170">
    <property type="entry name" value="GlyDH"/>
    <property type="match status" value="1"/>
</dbReference>
<dbReference type="PIRSF" id="PIRSF000112">
    <property type="entry name" value="Glycerol_dehydrogenase"/>
    <property type="match status" value="1"/>
</dbReference>
<feature type="binding site" evidence="9">
    <location>
        <position position="173"/>
    </location>
    <ligand>
        <name>glycerol</name>
        <dbReference type="ChEBI" id="CHEBI:17754"/>
    </ligand>
</feature>
<feature type="binding site" evidence="9">
    <location>
        <position position="256"/>
    </location>
    <ligand>
        <name>glycerol</name>
        <dbReference type="ChEBI" id="CHEBI:17754"/>
    </ligand>
</feature>
<dbReference type="Gene3D" id="1.20.1090.10">
    <property type="entry name" value="Dehydroquinate synthase-like - alpha domain"/>
    <property type="match status" value="1"/>
</dbReference>
<dbReference type="PROSITE" id="PS00913">
    <property type="entry name" value="ADH_IRON_1"/>
    <property type="match status" value="1"/>
</dbReference>
<feature type="binding site" evidence="11">
    <location>
        <begin position="118"/>
        <end position="121"/>
    </location>
    <ligand>
        <name>NAD(+)</name>
        <dbReference type="ChEBI" id="CHEBI:57540"/>
    </ligand>
</feature>
<dbReference type="RefSeq" id="WP_202062623.1">
    <property type="nucleotide sequence ID" value="NZ_JAEQMY010000032.1"/>
</dbReference>
<accession>A0A936ZHJ7</accession>
<evidence type="ECO:0000256" key="3">
    <source>
        <dbReference type="ARBA" id="ARBA00023002"/>
    </source>
</evidence>
<keyword evidence="14" id="KW-1185">Reference proteome</keyword>
<keyword evidence="9" id="KW-0862">Zinc</keyword>
<dbReference type="EC" id="1.1.1.6" evidence="6"/>
<evidence type="ECO:0000256" key="5">
    <source>
        <dbReference type="ARBA" id="ARBA00037918"/>
    </source>
</evidence>
<evidence type="ECO:0000256" key="7">
    <source>
        <dbReference type="ARBA" id="ARBA00040132"/>
    </source>
</evidence>
<feature type="domain" description="Alcohol dehydrogenase iron-type/glycerol dehydrogenase GldA" evidence="12">
    <location>
        <begin position="10"/>
        <end position="156"/>
    </location>
</feature>
<dbReference type="GO" id="GO:0046872">
    <property type="term" value="F:metal ion binding"/>
    <property type="evidence" value="ECO:0007669"/>
    <property type="project" value="UniProtKB-KW"/>
</dbReference>
<evidence type="ECO:0000256" key="1">
    <source>
        <dbReference type="ARBA" id="ARBA00007358"/>
    </source>
</evidence>
<feature type="binding site" evidence="9">
    <location>
        <position position="273"/>
    </location>
    <ligand>
        <name>glycerol</name>
        <dbReference type="ChEBI" id="CHEBI:17754"/>
    </ligand>
</feature>
<dbReference type="Pfam" id="PF00465">
    <property type="entry name" value="Fe-ADH"/>
    <property type="match status" value="1"/>
</dbReference>
<gene>
    <name evidence="13" type="ORF">JKG68_18855</name>
</gene>
<keyword evidence="4 11" id="KW-0520">NAD</keyword>
<comment type="catalytic activity">
    <reaction evidence="8">
        <text>glycerol + NAD(+) = dihydroxyacetone + NADH + H(+)</text>
        <dbReference type="Rhea" id="RHEA:13769"/>
        <dbReference type="ChEBI" id="CHEBI:15378"/>
        <dbReference type="ChEBI" id="CHEBI:16016"/>
        <dbReference type="ChEBI" id="CHEBI:17754"/>
        <dbReference type="ChEBI" id="CHEBI:57540"/>
        <dbReference type="ChEBI" id="CHEBI:57945"/>
        <dbReference type="EC" id="1.1.1.6"/>
    </reaction>
</comment>
<evidence type="ECO:0000313" key="14">
    <source>
        <dbReference type="Proteomes" id="UP000605848"/>
    </source>
</evidence>
<comment type="caution">
    <text evidence="13">The sequence shown here is derived from an EMBL/GenBank/DDBJ whole genome shotgun (WGS) entry which is preliminary data.</text>
</comment>
<evidence type="ECO:0000313" key="13">
    <source>
        <dbReference type="EMBL" id="MBL0406025.1"/>
    </source>
</evidence>
<keyword evidence="3" id="KW-0560">Oxidoreductase</keyword>
<evidence type="ECO:0000256" key="4">
    <source>
        <dbReference type="ARBA" id="ARBA00023027"/>
    </source>
</evidence>
<dbReference type="NCBIfam" id="NF006941">
    <property type="entry name" value="PRK09423.1"/>
    <property type="match status" value="1"/>
</dbReference>
<feature type="binding site" evidence="11">
    <location>
        <position position="133"/>
    </location>
    <ligand>
        <name>NAD(+)</name>
        <dbReference type="ChEBI" id="CHEBI:57540"/>
    </ligand>
</feature>
<organism evidence="13 14">
    <name type="scientific">Microvirga aerilata</name>
    <dbReference type="NCBI Taxonomy" id="670292"/>
    <lineage>
        <taxon>Bacteria</taxon>
        <taxon>Pseudomonadati</taxon>
        <taxon>Pseudomonadota</taxon>
        <taxon>Alphaproteobacteria</taxon>
        <taxon>Hyphomicrobiales</taxon>
        <taxon>Methylobacteriaceae</taxon>
        <taxon>Microvirga</taxon>
    </lineage>
</organism>
<comment type="pathway">
    <text evidence="5">Polyol metabolism; glycerol fermentation; glycerone phosphate from glycerol (oxidative route): step 1/2.</text>
</comment>
<dbReference type="GO" id="GO:0008888">
    <property type="term" value="F:glycerol dehydrogenase (NAD+) activity"/>
    <property type="evidence" value="ECO:0007669"/>
    <property type="project" value="UniProtKB-EC"/>
</dbReference>
<dbReference type="PANTHER" id="PTHR43616:SF5">
    <property type="entry name" value="GLYCEROL DEHYDROGENASE 1"/>
    <property type="match status" value="1"/>
</dbReference>
<dbReference type="InterPro" id="IPR016205">
    <property type="entry name" value="Glycerol_DH"/>
</dbReference>
<evidence type="ECO:0000256" key="6">
    <source>
        <dbReference type="ARBA" id="ARBA00039147"/>
    </source>
</evidence>
<feature type="binding site" evidence="11">
    <location>
        <begin position="96"/>
        <end position="100"/>
    </location>
    <ligand>
        <name>NAD(+)</name>
        <dbReference type="ChEBI" id="CHEBI:57540"/>
    </ligand>
</feature>
<dbReference type="AlphaFoldDB" id="A0A936ZHJ7"/>
<dbReference type="InterPro" id="IPR001670">
    <property type="entry name" value="ADH_Fe/GldA"/>
</dbReference>
<sequence length="368" mass="39190">MRDLKVFGSPGLYVQGPGAIQELGQLIAGIGERALLVSDEMVCNLLVPKVEPVLAAAGVEFAWVGFTGDVTPANVERMTDEKRDFAPDVVIAAGGGKGMDAGKAVCRAFGARLVSLPTAASNDGPTSRNFVFYDDNHKLLSVEKLARNPDLVLVDTSIIINAPPALLVSGIGDALVKRFEAAQCVAANGPNMFGGRATLTSPFLAEMCDRVLRENSVAALAAVRTRTPDESFEKIIEACFLLSGLGFEGSGLSIAHAMTRGLSAVPQTAAALHGYQVAYALLVQFVLERRGDDFMREQFAFYRQVGLPISLGDLGLTSASPQDLETIATLTHRAPHTSNFERELIPDDLVEAMKRLEAISADYPARAA</sequence>
<comment type="cofactor">
    <cofactor evidence="9">
        <name>Zn(2+)</name>
        <dbReference type="ChEBI" id="CHEBI:29105"/>
    </cofactor>
    <text evidence="9">Binds 1 zinc ion per subunit.</text>
</comment>
<evidence type="ECO:0000256" key="2">
    <source>
        <dbReference type="ARBA" id="ARBA00022723"/>
    </source>
</evidence>